<evidence type="ECO:0000256" key="1">
    <source>
        <dbReference type="SAM" id="MobiDB-lite"/>
    </source>
</evidence>
<dbReference type="STRING" id="888268.A0A1E5USV7"/>
<dbReference type="PANTHER" id="PTHR21581:SF6">
    <property type="entry name" value="TRAFFICKING PROTEIN PARTICLE COMPLEX SUBUNIT 12"/>
    <property type="match status" value="1"/>
</dbReference>
<dbReference type="FunFam" id="1.25.40.10:FF:000702">
    <property type="entry name" value="Trafficking protein particle complex subunit 12"/>
    <property type="match status" value="1"/>
</dbReference>
<dbReference type="OrthoDB" id="428342at2759"/>
<comment type="caution">
    <text evidence="2">The sequence shown here is derived from an EMBL/GenBank/DDBJ whole genome shotgun (WGS) entry which is preliminary data.</text>
</comment>
<dbReference type="Gene3D" id="1.25.40.10">
    <property type="entry name" value="Tetratricopeptide repeat domain"/>
    <property type="match status" value="1"/>
</dbReference>
<feature type="region of interest" description="Disordered" evidence="1">
    <location>
        <begin position="1"/>
        <end position="22"/>
    </location>
</feature>
<organism evidence="2 3">
    <name type="scientific">Dichanthelium oligosanthes</name>
    <dbReference type="NCBI Taxonomy" id="888268"/>
    <lineage>
        <taxon>Eukaryota</taxon>
        <taxon>Viridiplantae</taxon>
        <taxon>Streptophyta</taxon>
        <taxon>Embryophyta</taxon>
        <taxon>Tracheophyta</taxon>
        <taxon>Spermatophyta</taxon>
        <taxon>Magnoliopsida</taxon>
        <taxon>Liliopsida</taxon>
        <taxon>Poales</taxon>
        <taxon>Poaceae</taxon>
        <taxon>PACMAD clade</taxon>
        <taxon>Panicoideae</taxon>
        <taxon>Panicodae</taxon>
        <taxon>Paniceae</taxon>
        <taxon>Dichantheliinae</taxon>
        <taxon>Dichanthelium</taxon>
    </lineage>
</organism>
<dbReference type="Proteomes" id="UP000095767">
    <property type="component" value="Unassembled WGS sequence"/>
</dbReference>
<proteinExistence type="predicted"/>
<gene>
    <name evidence="2" type="ORF">BAE44_0022992</name>
</gene>
<dbReference type="InterPro" id="IPR011990">
    <property type="entry name" value="TPR-like_helical_dom_sf"/>
</dbReference>
<evidence type="ECO:0000313" key="2">
    <source>
        <dbReference type="EMBL" id="OEL15989.1"/>
    </source>
</evidence>
<dbReference type="EMBL" id="LWDX02064622">
    <property type="protein sequence ID" value="OEL15989.1"/>
    <property type="molecule type" value="Genomic_DNA"/>
</dbReference>
<reference evidence="2 3" key="1">
    <citation type="submission" date="2016-09" db="EMBL/GenBank/DDBJ databases">
        <title>The draft genome of Dichanthelium oligosanthes: A C3 panicoid grass species.</title>
        <authorList>
            <person name="Studer A.J."/>
            <person name="Schnable J.C."/>
            <person name="Brutnell T.P."/>
        </authorList>
    </citation>
    <scope>NUCLEOTIDE SEQUENCE [LARGE SCALE GENOMIC DNA]</scope>
    <source>
        <strain evidence="3">cv. Kellogg 1175</strain>
        <tissue evidence="2">Leaf</tissue>
    </source>
</reference>
<dbReference type="PANTHER" id="PTHR21581">
    <property type="entry name" value="D-ALANYL-D-ALANINE CARBOXYPEPTIDASE"/>
    <property type="match status" value="1"/>
</dbReference>
<name>A0A1E5USV7_9POAL</name>
<keyword evidence="3" id="KW-1185">Reference proteome</keyword>
<evidence type="ECO:0000313" key="3">
    <source>
        <dbReference type="Proteomes" id="UP000095767"/>
    </source>
</evidence>
<dbReference type="SUPFAM" id="SSF48452">
    <property type="entry name" value="TPR-like"/>
    <property type="match status" value="1"/>
</dbReference>
<protein>
    <submittedName>
        <fullName evidence="2">Uncharacterized protein</fullName>
    </submittedName>
</protein>
<dbReference type="AlphaFoldDB" id="A0A1E5USV7"/>
<feature type="region of interest" description="Disordered" evidence="1">
    <location>
        <begin position="407"/>
        <end position="441"/>
    </location>
</feature>
<sequence length="464" mass="50399">MAAASSPTSPAPPPATDSAAPGLLDLSIPYDLATRGQWQALFSHLSHPAHSPHPHHRLLLSALSALSLAKLRRFPDAAALLASLHPDPACPPPPFLIRLLHALLPLFLPDRHLALDRLYTLLSSVRARPDAGHPEWRRRDALVASLLAADHLAHREFDVALALLADIAARDPGDPVLLSRLAYAHLQIGNLTAASAAFRHVESVAAAAEDPARHANLLARNRALECIVAKDYPAAVREYECCIEADPADAVALNNKALCLMYSRDLGDAIKVLEGTLERVPTAALNETVVVNLCSMYELAFVNHGEVKRTLAEWIARVAPDDFDTSCTRILHLGKAQPGSLNFCEVMEFTDYEHYQADTDDEVPVAEEEDEGAANEAVIHNGRRAVKFQSRLSSLMIKFTDNEHYQADADDNSFPGAPSAEAADEVHDAAEEDAGAANEAATRNGKRVVKVNKYFGRFLHIGIF</sequence>
<accession>A0A1E5USV7</accession>